<accession>A0A1I6T7A9</accession>
<dbReference type="STRING" id="871741.SAMN05192570_3034"/>
<gene>
    <name evidence="1" type="ORF">SAMN05192570_3034</name>
</gene>
<dbReference type="RefSeq" id="WP_092312739.1">
    <property type="nucleotide sequence ID" value="NZ_FOZV01000008.1"/>
</dbReference>
<protein>
    <submittedName>
        <fullName evidence="1">Uncharacterized protein</fullName>
    </submittedName>
</protein>
<dbReference type="Proteomes" id="UP000198788">
    <property type="component" value="Unassembled WGS sequence"/>
</dbReference>
<organism evidence="1 2">
    <name type="scientific">Brevundimonas viscosa</name>
    <dbReference type="NCBI Taxonomy" id="871741"/>
    <lineage>
        <taxon>Bacteria</taxon>
        <taxon>Pseudomonadati</taxon>
        <taxon>Pseudomonadota</taxon>
        <taxon>Alphaproteobacteria</taxon>
        <taxon>Caulobacterales</taxon>
        <taxon>Caulobacteraceae</taxon>
        <taxon>Brevundimonas</taxon>
    </lineage>
</organism>
<dbReference type="AlphaFoldDB" id="A0A1I6T7A9"/>
<evidence type="ECO:0000313" key="2">
    <source>
        <dbReference type="Proteomes" id="UP000198788"/>
    </source>
</evidence>
<dbReference type="EMBL" id="FOZV01000008">
    <property type="protein sequence ID" value="SFS85131.1"/>
    <property type="molecule type" value="Genomic_DNA"/>
</dbReference>
<keyword evidence="2" id="KW-1185">Reference proteome</keyword>
<evidence type="ECO:0000313" key="1">
    <source>
        <dbReference type="EMBL" id="SFS85131.1"/>
    </source>
</evidence>
<proteinExistence type="predicted"/>
<sequence>MTDDEFRELIGEVKRQLVSVGLPELADDDRYRIGEGVESRLPTPQEQLAKMLAAFERVIAIHDRRTITDAMNRIADATDGPAPSGAVIVGLARGGEEASEVNLLDAPDLGEVRASTHELVGQLLETPRER</sequence>
<reference evidence="2" key="1">
    <citation type="submission" date="2016-10" db="EMBL/GenBank/DDBJ databases">
        <authorList>
            <person name="Varghese N."/>
            <person name="Submissions S."/>
        </authorList>
    </citation>
    <scope>NUCLEOTIDE SEQUENCE [LARGE SCALE GENOMIC DNA]</scope>
    <source>
        <strain evidence="2">CGMCC 1.10683</strain>
    </source>
</reference>
<name>A0A1I6T7A9_9CAUL</name>